<protein>
    <submittedName>
        <fullName evidence="7">Nucleoside ABC transporter membrane protein</fullName>
    </submittedName>
</protein>
<feature type="transmembrane region" description="Helical" evidence="6">
    <location>
        <begin position="272"/>
        <end position="289"/>
    </location>
</feature>
<keyword evidence="5 6" id="KW-0472">Membrane</keyword>
<evidence type="ECO:0000313" key="7">
    <source>
        <dbReference type="EMBL" id="SMB98751.1"/>
    </source>
</evidence>
<comment type="subcellular location">
    <subcellularLocation>
        <location evidence="1">Cell membrane</location>
        <topology evidence="1">Multi-pass membrane protein</topology>
    </subcellularLocation>
</comment>
<feature type="transmembrane region" description="Helical" evidence="6">
    <location>
        <begin position="61"/>
        <end position="80"/>
    </location>
</feature>
<name>A0A1W1W050_9FIRM</name>
<dbReference type="OrthoDB" id="9792579at2"/>
<organism evidence="7 8">
    <name type="scientific">Thermanaeromonas toyohensis ToBE</name>
    <dbReference type="NCBI Taxonomy" id="698762"/>
    <lineage>
        <taxon>Bacteria</taxon>
        <taxon>Bacillati</taxon>
        <taxon>Bacillota</taxon>
        <taxon>Clostridia</taxon>
        <taxon>Neomoorellales</taxon>
        <taxon>Neomoorellaceae</taxon>
        <taxon>Thermanaeromonas</taxon>
    </lineage>
</organism>
<evidence type="ECO:0000256" key="1">
    <source>
        <dbReference type="ARBA" id="ARBA00004651"/>
    </source>
</evidence>
<feature type="transmembrane region" description="Helical" evidence="6">
    <location>
        <begin position="33"/>
        <end position="55"/>
    </location>
</feature>
<gene>
    <name evidence="7" type="ORF">SAMN00808754_2530</name>
</gene>
<reference evidence="7 8" key="1">
    <citation type="submission" date="2017-04" db="EMBL/GenBank/DDBJ databases">
        <authorList>
            <person name="Afonso C.L."/>
            <person name="Miller P.J."/>
            <person name="Scott M.A."/>
            <person name="Spackman E."/>
            <person name="Goraichik I."/>
            <person name="Dimitrov K.M."/>
            <person name="Suarez D.L."/>
            <person name="Swayne D.E."/>
        </authorList>
    </citation>
    <scope>NUCLEOTIDE SEQUENCE [LARGE SCALE GENOMIC DNA]</scope>
    <source>
        <strain evidence="7 8">ToBE</strain>
    </source>
</reference>
<accession>A0A1W1W050</accession>
<dbReference type="InterPro" id="IPR001851">
    <property type="entry name" value="ABC_transp_permease"/>
</dbReference>
<dbReference type="RefSeq" id="WP_084666142.1">
    <property type="nucleotide sequence ID" value="NZ_LT838272.1"/>
</dbReference>
<evidence type="ECO:0000256" key="2">
    <source>
        <dbReference type="ARBA" id="ARBA00022475"/>
    </source>
</evidence>
<keyword evidence="8" id="KW-1185">Reference proteome</keyword>
<evidence type="ECO:0000256" key="5">
    <source>
        <dbReference type="ARBA" id="ARBA00023136"/>
    </source>
</evidence>
<feature type="transmembrane region" description="Helical" evidence="6">
    <location>
        <begin position="188"/>
        <end position="210"/>
    </location>
</feature>
<proteinExistence type="predicted"/>
<feature type="transmembrane region" description="Helical" evidence="6">
    <location>
        <begin position="6"/>
        <end position="26"/>
    </location>
</feature>
<feature type="transmembrane region" description="Helical" evidence="6">
    <location>
        <begin position="132"/>
        <end position="160"/>
    </location>
</feature>
<sequence>MSIVELLASSIRLTIPILLAALGAVYSERSGIVNIALEGMMITGSFWGAVGTYYYGPLVGVLLAIFASVVLAFIHALVTVTFRVDQIVSGVALNILAYGAARFSCLALFEKATMSPHVDSFSPLNIPLLDRIPYLGVLFTNLSPLIVLGFVLVPVSYWVIQKTVFGLRLRSVGENPLAADTLGINVYLFRYSGVLISGILAGLAGAYLSIEHTGMYVEGMTQGKGYIGLAAMIFGNWSPVGAMWAALLFGFAEALSLRVVESGFVPYQFIKMIPYVLTLVVLAGVFLKARPPAADGIPYGRDEG</sequence>
<evidence type="ECO:0000256" key="4">
    <source>
        <dbReference type="ARBA" id="ARBA00022989"/>
    </source>
</evidence>
<dbReference type="AlphaFoldDB" id="A0A1W1W050"/>
<dbReference type="Pfam" id="PF02653">
    <property type="entry name" value="BPD_transp_2"/>
    <property type="match status" value="1"/>
</dbReference>
<dbReference type="Proteomes" id="UP000192569">
    <property type="component" value="Chromosome I"/>
</dbReference>
<keyword evidence="4 6" id="KW-1133">Transmembrane helix</keyword>
<dbReference type="PANTHER" id="PTHR43370:SF1">
    <property type="entry name" value="GUANOSINE ABC TRANSPORTER PERMEASE PROTEIN NUPQ"/>
    <property type="match status" value="1"/>
</dbReference>
<dbReference type="CDD" id="cd06580">
    <property type="entry name" value="TM_PBP1_transp_TpRbsC_like"/>
    <property type="match status" value="1"/>
</dbReference>
<dbReference type="GO" id="GO:0005886">
    <property type="term" value="C:plasma membrane"/>
    <property type="evidence" value="ECO:0007669"/>
    <property type="project" value="UniProtKB-SubCell"/>
</dbReference>
<feature type="transmembrane region" description="Helical" evidence="6">
    <location>
        <begin position="87"/>
        <end position="109"/>
    </location>
</feature>
<dbReference type="GO" id="GO:0022857">
    <property type="term" value="F:transmembrane transporter activity"/>
    <property type="evidence" value="ECO:0007669"/>
    <property type="project" value="InterPro"/>
</dbReference>
<dbReference type="EMBL" id="LT838272">
    <property type="protein sequence ID" value="SMB98751.1"/>
    <property type="molecule type" value="Genomic_DNA"/>
</dbReference>
<evidence type="ECO:0000313" key="8">
    <source>
        <dbReference type="Proteomes" id="UP000192569"/>
    </source>
</evidence>
<dbReference type="STRING" id="698762.SAMN00808754_2530"/>
<keyword evidence="2" id="KW-1003">Cell membrane</keyword>
<keyword evidence="3 6" id="KW-0812">Transmembrane</keyword>
<dbReference type="PANTHER" id="PTHR43370">
    <property type="entry name" value="SUGAR ABC TRANSPORTER INTEGRAL MEMBRANE PROTEIN-RELATED"/>
    <property type="match status" value="1"/>
</dbReference>
<evidence type="ECO:0000256" key="6">
    <source>
        <dbReference type="SAM" id="Phobius"/>
    </source>
</evidence>
<evidence type="ECO:0000256" key="3">
    <source>
        <dbReference type="ARBA" id="ARBA00022692"/>
    </source>
</evidence>